<proteinExistence type="predicted"/>
<organism evidence="1 2">
    <name type="scientific">Thermoproteota archaeon</name>
    <dbReference type="NCBI Taxonomy" id="2056631"/>
    <lineage>
        <taxon>Archaea</taxon>
        <taxon>Thermoproteota</taxon>
    </lineage>
</organism>
<evidence type="ECO:0000313" key="1">
    <source>
        <dbReference type="EMBL" id="RLE51566.1"/>
    </source>
</evidence>
<dbReference type="Proteomes" id="UP000268446">
    <property type="component" value="Unassembled WGS sequence"/>
</dbReference>
<gene>
    <name evidence="1" type="ORF">DRJ20_01910</name>
</gene>
<evidence type="ECO:0000313" key="2">
    <source>
        <dbReference type="Proteomes" id="UP000268446"/>
    </source>
</evidence>
<dbReference type="EMBL" id="QMQZ01000046">
    <property type="protein sequence ID" value="RLE51566.1"/>
    <property type="molecule type" value="Genomic_DNA"/>
</dbReference>
<reference evidence="1 2" key="1">
    <citation type="submission" date="2018-06" db="EMBL/GenBank/DDBJ databases">
        <title>Extensive metabolic versatility and redundancy in microbially diverse, dynamic hydrothermal sediments.</title>
        <authorList>
            <person name="Dombrowski N."/>
            <person name="Teske A."/>
            <person name="Baker B.J."/>
        </authorList>
    </citation>
    <scope>NUCLEOTIDE SEQUENCE [LARGE SCALE GENOMIC DNA]</scope>
    <source>
        <strain evidence="1">B29_G17</strain>
    </source>
</reference>
<comment type="caution">
    <text evidence="1">The sequence shown here is derived from an EMBL/GenBank/DDBJ whole genome shotgun (WGS) entry which is preliminary data.</text>
</comment>
<protein>
    <submittedName>
        <fullName evidence="1">Uncharacterized protein</fullName>
    </submittedName>
</protein>
<accession>A0A497EWM5</accession>
<sequence>MRTVRSGREVFDDESLWSVLGVELTFLRDVDLVLVFDDVDRIIDEYVFVALKVDYMDKKSGFDGKLSSALKSFEQLVKLYELGFDAVVLWHYFDWEVKDDVVRSFCSKVGEAVEKLPLPVIYFATKALDSRVFKMFKPFEVESRSDVASIAQWMSNIVRDYGRNPLIAAGGDVVQHRLQLREALGLA</sequence>
<name>A0A497EWM5_9CREN</name>
<dbReference type="AlphaFoldDB" id="A0A497EWM5"/>